<dbReference type="EMBL" id="MPUH01000099">
    <property type="protein sequence ID" value="OMJ90606.1"/>
    <property type="molecule type" value="Genomic_DNA"/>
</dbReference>
<organism evidence="1 2">
    <name type="scientific">Stentor coeruleus</name>
    <dbReference type="NCBI Taxonomy" id="5963"/>
    <lineage>
        <taxon>Eukaryota</taxon>
        <taxon>Sar</taxon>
        <taxon>Alveolata</taxon>
        <taxon>Ciliophora</taxon>
        <taxon>Postciliodesmatophora</taxon>
        <taxon>Heterotrichea</taxon>
        <taxon>Heterotrichida</taxon>
        <taxon>Stentoridae</taxon>
        <taxon>Stentor</taxon>
    </lineage>
</organism>
<dbReference type="AlphaFoldDB" id="A0A1R2CNQ3"/>
<dbReference type="Proteomes" id="UP000187209">
    <property type="component" value="Unassembled WGS sequence"/>
</dbReference>
<protein>
    <submittedName>
        <fullName evidence="1">Uncharacterized protein</fullName>
    </submittedName>
</protein>
<evidence type="ECO:0000313" key="2">
    <source>
        <dbReference type="Proteomes" id="UP000187209"/>
    </source>
</evidence>
<proteinExistence type="predicted"/>
<gene>
    <name evidence="1" type="ORF">SteCoe_7005</name>
</gene>
<comment type="caution">
    <text evidence="1">The sequence shown here is derived from an EMBL/GenBank/DDBJ whole genome shotgun (WGS) entry which is preliminary data.</text>
</comment>
<keyword evidence="2" id="KW-1185">Reference proteome</keyword>
<reference evidence="1 2" key="1">
    <citation type="submission" date="2016-11" db="EMBL/GenBank/DDBJ databases">
        <title>The macronuclear genome of Stentor coeruleus: a giant cell with tiny introns.</title>
        <authorList>
            <person name="Slabodnick M."/>
            <person name="Ruby J.G."/>
            <person name="Reiff S.B."/>
            <person name="Swart E.C."/>
            <person name="Gosai S."/>
            <person name="Prabakaran S."/>
            <person name="Witkowska E."/>
            <person name="Larue G.E."/>
            <person name="Fisher S."/>
            <person name="Freeman R.M."/>
            <person name="Gunawardena J."/>
            <person name="Chu W."/>
            <person name="Stover N.A."/>
            <person name="Gregory B.D."/>
            <person name="Nowacki M."/>
            <person name="Derisi J."/>
            <person name="Roy S.W."/>
            <person name="Marshall W.F."/>
            <person name="Sood P."/>
        </authorList>
    </citation>
    <scope>NUCLEOTIDE SEQUENCE [LARGE SCALE GENOMIC DNA]</scope>
    <source>
        <strain evidence="1">WM001</strain>
    </source>
</reference>
<name>A0A1R2CNQ3_9CILI</name>
<evidence type="ECO:0000313" key="1">
    <source>
        <dbReference type="EMBL" id="OMJ90606.1"/>
    </source>
</evidence>
<accession>A0A1R2CNQ3</accession>
<sequence>MHKSNRPQIKKDKNLNHINETRTLKLMKNPFSLSPKRNLSGSGIAYKETDPYCDLSITYTNDFPDPLYSESALERARRSIISIRSDAQLCIEPSPKQLTTRGKHHSNISLTDTLPRNSASAIDQMNILVQAMHETMKSINSKLEKVDQKTTQHDEESKELKDSIIELRDKIEDMKLRIQPQECSKMCEII</sequence>